<dbReference type="PANTHER" id="PTHR30252:SF3">
    <property type="entry name" value="PYRUVATE_PROTON SYMPORTER BTST"/>
    <property type="match status" value="1"/>
</dbReference>
<evidence type="ECO:0000256" key="5">
    <source>
        <dbReference type="ARBA" id="ARBA00022692"/>
    </source>
</evidence>
<feature type="transmembrane region" description="Helical" evidence="8">
    <location>
        <begin position="130"/>
        <end position="154"/>
    </location>
</feature>
<dbReference type="InterPro" id="IPR051605">
    <property type="entry name" value="CstA"/>
</dbReference>
<evidence type="ECO:0000313" key="11">
    <source>
        <dbReference type="Proteomes" id="UP000184010"/>
    </source>
</evidence>
<comment type="similarity">
    <text evidence="2">Belongs to the peptide transporter carbon starvation (CstA) (TC 2.A.114) family.</text>
</comment>
<gene>
    <name evidence="10" type="ORF">SAMN02745215_02279</name>
</gene>
<evidence type="ECO:0000256" key="3">
    <source>
        <dbReference type="ARBA" id="ARBA00022448"/>
    </source>
</evidence>
<feature type="transmembrane region" description="Helical" evidence="8">
    <location>
        <begin position="330"/>
        <end position="353"/>
    </location>
</feature>
<evidence type="ECO:0000259" key="9">
    <source>
        <dbReference type="Pfam" id="PF02554"/>
    </source>
</evidence>
<evidence type="ECO:0000256" key="7">
    <source>
        <dbReference type="ARBA" id="ARBA00023136"/>
    </source>
</evidence>
<evidence type="ECO:0000256" key="8">
    <source>
        <dbReference type="SAM" id="Phobius"/>
    </source>
</evidence>
<feature type="transmembrane region" description="Helical" evidence="8">
    <location>
        <begin position="293"/>
        <end position="318"/>
    </location>
</feature>
<evidence type="ECO:0000256" key="4">
    <source>
        <dbReference type="ARBA" id="ARBA00022475"/>
    </source>
</evidence>
<reference evidence="11" key="1">
    <citation type="submission" date="2016-12" db="EMBL/GenBank/DDBJ databases">
        <authorList>
            <person name="Varghese N."/>
            <person name="Submissions S."/>
        </authorList>
    </citation>
    <scope>NUCLEOTIDE SEQUENCE [LARGE SCALE GENOMIC DNA]</scope>
    <source>
        <strain evidence="11">DSM 11544</strain>
    </source>
</reference>
<dbReference type="Proteomes" id="UP000184010">
    <property type="component" value="Unassembled WGS sequence"/>
</dbReference>
<feature type="transmembrane region" description="Helical" evidence="8">
    <location>
        <begin position="190"/>
        <end position="208"/>
    </location>
</feature>
<feature type="transmembrane region" description="Helical" evidence="8">
    <location>
        <begin position="489"/>
        <end position="514"/>
    </location>
</feature>
<dbReference type="STRING" id="1121395.SAMN02745215_02279"/>
<feature type="transmembrane region" description="Helical" evidence="8">
    <location>
        <begin position="555"/>
        <end position="577"/>
    </location>
</feature>
<feature type="transmembrane region" description="Helical" evidence="8">
    <location>
        <begin position="160"/>
        <end position="178"/>
    </location>
</feature>
<keyword evidence="5 8" id="KW-0812">Transmembrane</keyword>
<evidence type="ECO:0000313" key="10">
    <source>
        <dbReference type="EMBL" id="SHN72272.1"/>
    </source>
</evidence>
<dbReference type="AlphaFoldDB" id="A0A1M7TNF5"/>
<keyword evidence="7 8" id="KW-0472">Membrane</keyword>
<evidence type="ECO:0000256" key="1">
    <source>
        <dbReference type="ARBA" id="ARBA00004651"/>
    </source>
</evidence>
<feature type="transmembrane region" description="Helical" evidence="8">
    <location>
        <begin position="461"/>
        <end position="483"/>
    </location>
</feature>
<name>A0A1M7TNF5_9FIRM</name>
<keyword evidence="4" id="KW-1003">Cell membrane</keyword>
<keyword evidence="3" id="KW-0813">Transport</keyword>
<dbReference type="RefSeq" id="WP_072772712.1">
    <property type="nucleotide sequence ID" value="NZ_FRDN01000007.1"/>
</dbReference>
<protein>
    <submittedName>
        <fullName evidence="10">Carbon starvation protein</fullName>
    </submittedName>
</protein>
<dbReference type="EMBL" id="FRDN01000007">
    <property type="protein sequence ID" value="SHN72272.1"/>
    <property type="molecule type" value="Genomic_DNA"/>
</dbReference>
<feature type="transmembrane region" description="Helical" evidence="8">
    <location>
        <begin position="228"/>
        <end position="245"/>
    </location>
</feature>
<evidence type="ECO:0000256" key="2">
    <source>
        <dbReference type="ARBA" id="ARBA00007755"/>
    </source>
</evidence>
<dbReference type="InterPro" id="IPR003706">
    <property type="entry name" value="CstA_N"/>
</dbReference>
<proteinExistence type="inferred from homology"/>
<accession>A0A1M7TNF5</accession>
<feature type="transmembrane region" description="Helical" evidence="8">
    <location>
        <begin position="521"/>
        <end position="543"/>
    </location>
</feature>
<keyword evidence="11" id="KW-1185">Reference proteome</keyword>
<feature type="transmembrane region" description="Helical" evidence="8">
    <location>
        <begin position="419"/>
        <end position="440"/>
    </location>
</feature>
<dbReference type="GO" id="GO:0005886">
    <property type="term" value="C:plasma membrane"/>
    <property type="evidence" value="ECO:0007669"/>
    <property type="project" value="UniProtKB-SubCell"/>
</dbReference>
<dbReference type="Pfam" id="PF02554">
    <property type="entry name" value="CstA"/>
    <property type="match status" value="1"/>
</dbReference>
<evidence type="ECO:0000256" key="6">
    <source>
        <dbReference type="ARBA" id="ARBA00022989"/>
    </source>
</evidence>
<keyword evidence="6 8" id="KW-1133">Transmembrane helix</keyword>
<feature type="transmembrane region" description="Helical" evidence="8">
    <location>
        <begin position="252"/>
        <end position="273"/>
    </location>
</feature>
<dbReference type="PANTHER" id="PTHR30252">
    <property type="entry name" value="INNER MEMBRANE PEPTIDE TRANSPORTER"/>
    <property type="match status" value="1"/>
</dbReference>
<organism evidence="10 11">
    <name type="scientific">Desulfitobacterium chlororespirans DSM 11544</name>
    <dbReference type="NCBI Taxonomy" id="1121395"/>
    <lineage>
        <taxon>Bacteria</taxon>
        <taxon>Bacillati</taxon>
        <taxon>Bacillota</taxon>
        <taxon>Clostridia</taxon>
        <taxon>Eubacteriales</taxon>
        <taxon>Desulfitobacteriaceae</taxon>
        <taxon>Desulfitobacterium</taxon>
    </lineage>
</organism>
<sequence>MHALYLLIAAACVLVLGYRLYGTFLAAKVLAVNPNLPTPARRLEDGHDFVPTNRWVTFGHHFAAIAAAGPLVGPVLAAQFGFLPGALWILIGGVLGGAVHDMVVLFASIRHNGESLAQISKKEIGPITGVAAGIAVLFVLLITMAGLSIVIVHALKHNPWGTFTVTMTIPIAIFIGIYMRYLRPGKLGEASFIGVVLILLAVFFGPYVKGSALGVFFNYSETVIKLGLPIYAFFAAALPVWLLLAPRDYLSSYLKIGTIGALALGIIIVNPVLEMPAVTEFINGGGPIIAGKVWPFVFITIACGAISGFHSTIAAGTTPKILDNERDIKIVGFGGMLVESFVAIMALIAASALPVGDYFAINTSPEVFAKLGMAVDKLPMLSQLIGEELAGRPGGAVSLAVGMSYVFSNIPGLNHLIAYWYQFAIMFEAVFILTAVDAGTRSARYVVQDMIGAIYKPFKQVNWMPGALISAALVSFAWGYLLYGGDISTVWPLFGVSNQLLASLGLVVGTTLILKNTGRISYALATFIPFVFLSITTLYASYFNLTQVYIPGGKTVNSIISIVLAGLFIVIVIDAFIKWSKIISDKKGLAEKQAAHNKLVSELTAK</sequence>
<feature type="domain" description="CstA N-terminal" evidence="9">
    <location>
        <begin position="3"/>
        <end position="540"/>
    </location>
</feature>
<comment type="subcellular location">
    <subcellularLocation>
        <location evidence="1">Cell membrane</location>
        <topology evidence="1">Multi-pass membrane protein</topology>
    </subcellularLocation>
</comment>
<dbReference type="GO" id="GO:0009267">
    <property type="term" value="P:cellular response to starvation"/>
    <property type="evidence" value="ECO:0007669"/>
    <property type="project" value="InterPro"/>
</dbReference>
<feature type="transmembrane region" description="Helical" evidence="8">
    <location>
        <begin position="86"/>
        <end position="109"/>
    </location>
</feature>